<proteinExistence type="predicted"/>
<dbReference type="Gramene" id="OMO63351">
    <property type="protein sequence ID" value="OMO63351"/>
    <property type="gene ID" value="CCACVL1_22413"/>
</dbReference>
<name>A0A1R3GZA7_COCAP</name>
<feature type="compositionally biased region" description="Basic and acidic residues" evidence="1">
    <location>
        <begin position="32"/>
        <end position="44"/>
    </location>
</feature>
<keyword evidence="3" id="KW-1185">Reference proteome</keyword>
<evidence type="ECO:0000313" key="2">
    <source>
        <dbReference type="EMBL" id="OMO63351.1"/>
    </source>
</evidence>
<evidence type="ECO:0008006" key="4">
    <source>
        <dbReference type="Google" id="ProtNLM"/>
    </source>
</evidence>
<feature type="region of interest" description="Disordered" evidence="1">
    <location>
        <begin position="32"/>
        <end position="102"/>
    </location>
</feature>
<evidence type="ECO:0000256" key="1">
    <source>
        <dbReference type="SAM" id="MobiDB-lite"/>
    </source>
</evidence>
<protein>
    <recommendedName>
        <fullName evidence="4">Retrotransposon gag protein</fullName>
    </recommendedName>
</protein>
<comment type="caution">
    <text evidence="2">The sequence shown here is derived from an EMBL/GenBank/DDBJ whole genome shotgun (WGS) entry which is preliminary data.</text>
</comment>
<gene>
    <name evidence="2" type="ORF">CCACVL1_22413</name>
</gene>
<sequence length="200" mass="23146">MSQQGNDGVRVAPNETIEGLRTLVETLQNRLHVVEERERRREESEGSSSSHTRRGSRGGGASSSSSESMHPDDGRAHLRRQHQQQRRNERNDIVGDVGDVNRQVQRVKDEDDVQNTYVHAYTPKVEIPEFDGKGQPDDFLDWLHTVERIFEYQDVPENKQVKLVAIKLKKHASLWRENLLKQRERRCKDKIQTGTRLSES</sequence>
<accession>A0A1R3GZA7</accession>
<dbReference type="OrthoDB" id="1000896at2759"/>
<evidence type="ECO:0000313" key="3">
    <source>
        <dbReference type="Proteomes" id="UP000188268"/>
    </source>
</evidence>
<dbReference type="EMBL" id="AWWV01012967">
    <property type="protein sequence ID" value="OMO63351.1"/>
    <property type="molecule type" value="Genomic_DNA"/>
</dbReference>
<reference evidence="2 3" key="1">
    <citation type="submission" date="2013-09" db="EMBL/GenBank/DDBJ databases">
        <title>Corchorus capsularis genome sequencing.</title>
        <authorList>
            <person name="Alam M."/>
            <person name="Haque M.S."/>
            <person name="Islam M.S."/>
            <person name="Emdad E.M."/>
            <person name="Islam M.M."/>
            <person name="Ahmed B."/>
            <person name="Halim A."/>
            <person name="Hossen Q.M.M."/>
            <person name="Hossain M.Z."/>
            <person name="Ahmed R."/>
            <person name="Khan M.M."/>
            <person name="Islam R."/>
            <person name="Rashid M.M."/>
            <person name="Khan S.A."/>
            <person name="Rahman M.S."/>
            <person name="Alam M."/>
        </authorList>
    </citation>
    <scope>NUCLEOTIDE SEQUENCE [LARGE SCALE GENOMIC DNA]</scope>
    <source>
        <strain evidence="3">cv. CVL-1</strain>
        <tissue evidence="2">Whole seedling</tissue>
    </source>
</reference>
<organism evidence="2 3">
    <name type="scientific">Corchorus capsularis</name>
    <name type="common">Jute</name>
    <dbReference type="NCBI Taxonomy" id="210143"/>
    <lineage>
        <taxon>Eukaryota</taxon>
        <taxon>Viridiplantae</taxon>
        <taxon>Streptophyta</taxon>
        <taxon>Embryophyta</taxon>
        <taxon>Tracheophyta</taxon>
        <taxon>Spermatophyta</taxon>
        <taxon>Magnoliopsida</taxon>
        <taxon>eudicotyledons</taxon>
        <taxon>Gunneridae</taxon>
        <taxon>Pentapetalae</taxon>
        <taxon>rosids</taxon>
        <taxon>malvids</taxon>
        <taxon>Malvales</taxon>
        <taxon>Malvaceae</taxon>
        <taxon>Grewioideae</taxon>
        <taxon>Apeibeae</taxon>
        <taxon>Corchorus</taxon>
    </lineage>
</organism>
<dbReference type="AlphaFoldDB" id="A0A1R3GZA7"/>
<dbReference type="Proteomes" id="UP000188268">
    <property type="component" value="Unassembled WGS sequence"/>
</dbReference>